<dbReference type="AlphaFoldDB" id="A0A1S3Z9H6"/>
<protein>
    <submittedName>
        <fullName evidence="2">Uncharacterized mitochondrial protein AtMg00810-like</fullName>
    </submittedName>
</protein>
<dbReference type="OrthoDB" id="414945at2759"/>
<reference evidence="2" key="1">
    <citation type="submission" date="2025-08" db="UniProtKB">
        <authorList>
            <consortium name="RefSeq"/>
        </authorList>
    </citation>
    <scope>IDENTIFICATION</scope>
</reference>
<sequence>MKVPLGLSVSGSSPDGSPLVCRLRKSLYGLKHASRQWFAKLSTALLSKGYQSSLNDYSLFTKISATSTVILAVYVDDILLAGDDTEEMGSLKPFLDAQFKIKDLGNVHYFLGLEVSSVAEGYIVKQHKFAKELLDEFNCSDCTHVVTPLDLNYKLTPISREMPPDPSLSRRLVGKLNFLQHTRLDLSFFVQHLSQFLNALRYPHMHVALHVLRYLHNDPTKGILFNIFVDFSLTTYSDSDWATCYSSRKSVTGFFVTLGGSPVCWKSKKLPTVSQSSAEAEYRVLWKTVAKLTWLVRLLGDLGVYVSQPVPIYYDNQAALCIAKNLVEHERTKHIEFDCHFC</sequence>
<dbReference type="STRING" id="4097.A0A1S3Z9H6"/>
<gene>
    <name evidence="2" type="primary">LOC107784405</name>
</gene>
<dbReference type="SUPFAM" id="SSF56672">
    <property type="entry name" value="DNA/RNA polymerases"/>
    <property type="match status" value="1"/>
</dbReference>
<dbReference type="Pfam" id="PF07727">
    <property type="entry name" value="RVT_2"/>
    <property type="match status" value="1"/>
</dbReference>
<dbReference type="InterPro" id="IPR013103">
    <property type="entry name" value="RVT_2"/>
</dbReference>
<dbReference type="CDD" id="cd09272">
    <property type="entry name" value="RNase_HI_RT_Ty1"/>
    <property type="match status" value="1"/>
</dbReference>
<dbReference type="PaxDb" id="4097-A0A1S3Z9H6"/>
<dbReference type="PANTHER" id="PTHR11439">
    <property type="entry name" value="GAG-POL-RELATED RETROTRANSPOSON"/>
    <property type="match status" value="1"/>
</dbReference>
<feature type="domain" description="Reverse transcriptase Ty1/copia-type" evidence="1">
    <location>
        <begin position="15"/>
        <end position="149"/>
    </location>
</feature>
<dbReference type="PANTHER" id="PTHR11439:SF470">
    <property type="entry name" value="CYSTEINE-RICH RLK (RECEPTOR-LIKE PROTEIN KINASE) 8"/>
    <property type="match status" value="1"/>
</dbReference>
<dbReference type="RefSeq" id="XP_016461019.1">
    <property type="nucleotide sequence ID" value="XM_016605533.1"/>
</dbReference>
<evidence type="ECO:0000259" key="1">
    <source>
        <dbReference type="Pfam" id="PF07727"/>
    </source>
</evidence>
<accession>A0A1S3Z9H6</accession>
<organism evidence="2">
    <name type="scientific">Nicotiana tabacum</name>
    <name type="common">Common tobacco</name>
    <dbReference type="NCBI Taxonomy" id="4097"/>
    <lineage>
        <taxon>Eukaryota</taxon>
        <taxon>Viridiplantae</taxon>
        <taxon>Streptophyta</taxon>
        <taxon>Embryophyta</taxon>
        <taxon>Tracheophyta</taxon>
        <taxon>Spermatophyta</taxon>
        <taxon>Magnoliopsida</taxon>
        <taxon>eudicotyledons</taxon>
        <taxon>Gunneridae</taxon>
        <taxon>Pentapetalae</taxon>
        <taxon>asterids</taxon>
        <taxon>lamiids</taxon>
        <taxon>Solanales</taxon>
        <taxon>Solanaceae</taxon>
        <taxon>Nicotianoideae</taxon>
        <taxon>Nicotianeae</taxon>
        <taxon>Nicotiana</taxon>
    </lineage>
</organism>
<dbReference type="KEGG" id="nta:107784405"/>
<dbReference type="InterPro" id="IPR043502">
    <property type="entry name" value="DNA/RNA_pol_sf"/>
</dbReference>
<evidence type="ECO:0000313" key="2">
    <source>
        <dbReference type="RefSeq" id="XP_016461019.1"/>
    </source>
</evidence>
<name>A0A1S3Z9H6_TOBAC</name>
<proteinExistence type="predicted"/>